<keyword evidence="4" id="KW-1185">Reference proteome</keyword>
<evidence type="ECO:0000313" key="4">
    <source>
        <dbReference type="Proteomes" id="UP000260812"/>
    </source>
</evidence>
<dbReference type="Proteomes" id="UP000260812">
    <property type="component" value="Unassembled WGS sequence"/>
</dbReference>
<dbReference type="EMBL" id="QVLV01000002">
    <property type="protein sequence ID" value="RGE64107.1"/>
    <property type="molecule type" value="Genomic_DNA"/>
</dbReference>
<dbReference type="OrthoDB" id="3196374at2"/>
<proteinExistence type="predicted"/>
<evidence type="ECO:0000313" key="2">
    <source>
        <dbReference type="EMBL" id="RGE64107.1"/>
    </source>
</evidence>
<evidence type="ECO:0000256" key="1">
    <source>
        <dbReference type="SAM" id="Phobius"/>
    </source>
</evidence>
<name>A0A3E3J3J1_9FIRM</name>
<dbReference type="EMBL" id="QVLU01000002">
    <property type="protein sequence ID" value="RGE73885.1"/>
    <property type="molecule type" value="Genomic_DNA"/>
</dbReference>
<keyword evidence="1" id="KW-1133">Transmembrane helix</keyword>
<dbReference type="GeneID" id="97985930"/>
<dbReference type="Proteomes" id="UP000261166">
    <property type="component" value="Unassembled WGS sequence"/>
</dbReference>
<reference evidence="3 5" key="1">
    <citation type="submission" date="2018-08" db="EMBL/GenBank/DDBJ databases">
        <title>A genome reference for cultivated species of the human gut microbiota.</title>
        <authorList>
            <person name="Zou Y."/>
            <person name="Xue W."/>
            <person name="Luo G."/>
        </authorList>
    </citation>
    <scope>NUCLEOTIDE SEQUENCE [LARGE SCALE GENOMIC DNA]</scope>
    <source>
        <strain evidence="3 5">AF26-4BH</strain>
        <strain evidence="2">TF05-5AC</strain>
    </source>
</reference>
<feature type="transmembrane region" description="Helical" evidence="1">
    <location>
        <begin position="32"/>
        <end position="52"/>
    </location>
</feature>
<sequence>MGLWMFVLFHCVLCLIAAILMYTHLMKSRPMILPIVFLVPVFGFSCLLFLEWESRGDQENKKEIGIEKLKINDDIHRSILMEEDPARDLMVPLQEALLMNDASTRRELMMDILYDDVGEYVEVLKNARMNDDTEVVHYATTAMVELQKDYETKLQKQKEAFALEEDAGLLDEYIQTLEKYVESGLLEGNMLKNRRLELCGLLERKLTQRKEEGHEELPLYCKKFEQDCALGEYEDALRMADAAIRLWPQQEEGYLMKIRHGVMTKNPEQIGTVIGLLENNKVYLSPAARRTVDFWKENDETES</sequence>
<dbReference type="AlphaFoldDB" id="A0A3E3J3J1"/>
<feature type="transmembrane region" description="Helical" evidence="1">
    <location>
        <begin position="6"/>
        <end position="25"/>
    </location>
</feature>
<protein>
    <submittedName>
        <fullName evidence="3">Uncharacterized protein</fullName>
    </submittedName>
</protein>
<comment type="caution">
    <text evidence="3">The sequence shown here is derived from an EMBL/GenBank/DDBJ whole genome shotgun (WGS) entry which is preliminary data.</text>
</comment>
<evidence type="ECO:0000313" key="3">
    <source>
        <dbReference type="EMBL" id="RGE73885.1"/>
    </source>
</evidence>
<gene>
    <name evidence="3" type="ORF">DWY69_01985</name>
    <name evidence="2" type="ORF">DXC51_03265</name>
</gene>
<evidence type="ECO:0000313" key="5">
    <source>
        <dbReference type="Proteomes" id="UP000261166"/>
    </source>
</evidence>
<organism evidence="3 5">
    <name type="scientific">Eisenbergiella massiliensis</name>
    <dbReference type="NCBI Taxonomy" id="1720294"/>
    <lineage>
        <taxon>Bacteria</taxon>
        <taxon>Bacillati</taxon>
        <taxon>Bacillota</taxon>
        <taxon>Clostridia</taxon>
        <taxon>Lachnospirales</taxon>
        <taxon>Lachnospiraceae</taxon>
        <taxon>Eisenbergiella</taxon>
    </lineage>
</organism>
<keyword evidence="1" id="KW-0472">Membrane</keyword>
<dbReference type="RefSeq" id="WP_021640184.1">
    <property type="nucleotide sequence ID" value="NZ_CALBAU010000477.1"/>
</dbReference>
<accession>A0A3E3J3J1</accession>
<keyword evidence="1" id="KW-0812">Transmembrane</keyword>